<accession>A0A9Q0DUU8</accession>
<dbReference type="InterPro" id="IPR002659">
    <property type="entry name" value="Glyco_trans_31"/>
</dbReference>
<name>A0A9Q0DUU8_9TELE</name>
<feature type="transmembrane region" description="Helical" evidence="12">
    <location>
        <begin position="7"/>
        <end position="28"/>
    </location>
</feature>
<gene>
    <name evidence="13" type="ORF">NHX12_004109</name>
</gene>
<keyword evidence="6 12" id="KW-0735">Signal-anchor</keyword>
<dbReference type="EC" id="2.4.1.-" evidence="12"/>
<evidence type="ECO:0000256" key="11">
    <source>
        <dbReference type="ARBA" id="ARBA00043952"/>
    </source>
</evidence>
<comment type="similarity">
    <text evidence="2 12">Belongs to the glycosyltransferase 31 family.</text>
</comment>
<evidence type="ECO:0000313" key="14">
    <source>
        <dbReference type="Proteomes" id="UP001148018"/>
    </source>
</evidence>
<evidence type="ECO:0000256" key="12">
    <source>
        <dbReference type="RuleBase" id="RU363063"/>
    </source>
</evidence>
<dbReference type="GO" id="GO:0030311">
    <property type="term" value="P:poly-N-acetyllactosamine biosynthetic process"/>
    <property type="evidence" value="ECO:0007669"/>
    <property type="project" value="TreeGrafter"/>
</dbReference>
<dbReference type="PANTHER" id="PTHR11214:SF23">
    <property type="entry name" value="N-ACETYLLACTOSAMINIDE BETA-1,3-N-ACETYLGLUCOSAMINYLTRANSFERASE 3"/>
    <property type="match status" value="1"/>
</dbReference>
<dbReference type="Pfam" id="PF01762">
    <property type="entry name" value="Galactosyl_T"/>
    <property type="match status" value="1"/>
</dbReference>
<dbReference type="OrthoDB" id="2139606at2759"/>
<comment type="subcellular location">
    <subcellularLocation>
        <location evidence="1 12">Golgi apparatus membrane</location>
        <topology evidence="1 12">Single-pass type II membrane protein</topology>
    </subcellularLocation>
</comment>
<keyword evidence="9 12" id="KW-0472">Membrane</keyword>
<dbReference type="AlphaFoldDB" id="A0A9Q0DUU8"/>
<organism evidence="13 14">
    <name type="scientific">Muraenolepis orangiensis</name>
    <name type="common">Patagonian moray cod</name>
    <dbReference type="NCBI Taxonomy" id="630683"/>
    <lineage>
        <taxon>Eukaryota</taxon>
        <taxon>Metazoa</taxon>
        <taxon>Chordata</taxon>
        <taxon>Craniata</taxon>
        <taxon>Vertebrata</taxon>
        <taxon>Euteleostomi</taxon>
        <taxon>Actinopterygii</taxon>
        <taxon>Neopterygii</taxon>
        <taxon>Teleostei</taxon>
        <taxon>Neoteleostei</taxon>
        <taxon>Acanthomorphata</taxon>
        <taxon>Zeiogadaria</taxon>
        <taxon>Gadariae</taxon>
        <taxon>Gadiformes</taxon>
        <taxon>Muraenolepidoidei</taxon>
        <taxon>Muraenolepididae</taxon>
        <taxon>Muraenolepis</taxon>
    </lineage>
</organism>
<evidence type="ECO:0000256" key="4">
    <source>
        <dbReference type="ARBA" id="ARBA00022679"/>
    </source>
</evidence>
<comment type="caution">
    <text evidence="13">The sequence shown here is derived from an EMBL/GenBank/DDBJ whole genome shotgun (WGS) entry which is preliminary data.</text>
</comment>
<dbReference type="GO" id="GO:0000139">
    <property type="term" value="C:Golgi membrane"/>
    <property type="evidence" value="ECO:0007669"/>
    <property type="project" value="UniProtKB-SubCell"/>
</dbReference>
<proteinExistence type="inferred from homology"/>
<protein>
    <recommendedName>
        <fullName evidence="12">Hexosyltransferase</fullName>
        <ecNumber evidence="12">2.4.1.-</ecNumber>
    </recommendedName>
</protein>
<evidence type="ECO:0000256" key="10">
    <source>
        <dbReference type="ARBA" id="ARBA00023180"/>
    </source>
</evidence>
<keyword evidence="4" id="KW-0808">Transferase</keyword>
<sequence length="397" mass="45100">MEQRIWRVLPFLLLIVPCVAILLIYQHLPSHSNLSTKALRGDVSWHARAGLHTEDPAGHRGSARGSRPFWTACLRNMSMANMAGFSDLPERLQNFLYYQHCKHFPLLLDLPGKCGGPDRSSGVFLLLVIKSQPVNYERREALRQTWAKERQHHGAWIRTLFISGTTGAGLEKLRMNKLMEVEHRKHGDILQWDFDDTFLNLTLKQVLFMEWLDNSCPHVRFLLNGDDDVFAHTDNMVEYLQSLRGNDGSGNLYTGQLIEGRGPVRDPSSKYFVPLQVQQKESYPTHCCGGGFLLSGHTAQVLYNMSKTIALHPIDDLYMGMCLAQAGLKPSRHTGMRAAGHPLIPSAKVDILDPCYYKDLLMVHDFTPLQNYVMWEQVHDPGLKCWKDPRLSSGILQ</sequence>
<keyword evidence="14" id="KW-1185">Reference proteome</keyword>
<dbReference type="Proteomes" id="UP001148018">
    <property type="component" value="Unassembled WGS sequence"/>
</dbReference>
<keyword evidence="5 12" id="KW-0812">Transmembrane</keyword>
<evidence type="ECO:0000256" key="1">
    <source>
        <dbReference type="ARBA" id="ARBA00004323"/>
    </source>
</evidence>
<keyword evidence="8 12" id="KW-0333">Golgi apparatus</keyword>
<evidence type="ECO:0000256" key="3">
    <source>
        <dbReference type="ARBA" id="ARBA00022676"/>
    </source>
</evidence>
<evidence type="ECO:0000313" key="13">
    <source>
        <dbReference type="EMBL" id="KAJ3594803.1"/>
    </source>
</evidence>
<evidence type="ECO:0000256" key="2">
    <source>
        <dbReference type="ARBA" id="ARBA00008661"/>
    </source>
</evidence>
<evidence type="ECO:0000256" key="5">
    <source>
        <dbReference type="ARBA" id="ARBA00022692"/>
    </source>
</evidence>
<dbReference type="GO" id="GO:0016266">
    <property type="term" value="P:protein O-linked glycosylation via N-acetyl-galactosamine"/>
    <property type="evidence" value="ECO:0007669"/>
    <property type="project" value="UniProtKB-ARBA"/>
</dbReference>
<reference evidence="13" key="1">
    <citation type="submission" date="2022-07" db="EMBL/GenBank/DDBJ databases">
        <title>Chromosome-level genome of Muraenolepis orangiensis.</title>
        <authorList>
            <person name="Kim J."/>
        </authorList>
    </citation>
    <scope>NUCLEOTIDE SEQUENCE</scope>
    <source>
        <strain evidence="13">KU_S4_2022</strain>
        <tissue evidence="13">Muscle</tissue>
    </source>
</reference>
<keyword evidence="10" id="KW-0325">Glycoprotein</keyword>
<evidence type="ECO:0000256" key="7">
    <source>
        <dbReference type="ARBA" id="ARBA00022989"/>
    </source>
</evidence>
<evidence type="ECO:0000256" key="6">
    <source>
        <dbReference type="ARBA" id="ARBA00022968"/>
    </source>
</evidence>
<dbReference type="PANTHER" id="PTHR11214">
    <property type="entry name" value="BETA-1,3-N-ACETYLGLUCOSAMINYLTRANSFERASE"/>
    <property type="match status" value="1"/>
</dbReference>
<evidence type="ECO:0000256" key="8">
    <source>
        <dbReference type="ARBA" id="ARBA00023034"/>
    </source>
</evidence>
<comment type="pathway">
    <text evidence="11">Protein modification.</text>
</comment>
<dbReference type="GO" id="GO:0008499">
    <property type="term" value="F:N-acetyl-beta-D-glucosaminide beta-(1,3)-galactosyltransferase activity"/>
    <property type="evidence" value="ECO:0007669"/>
    <property type="project" value="UniProtKB-ARBA"/>
</dbReference>
<dbReference type="EMBL" id="JANIIK010000111">
    <property type="protein sequence ID" value="KAJ3594803.1"/>
    <property type="molecule type" value="Genomic_DNA"/>
</dbReference>
<keyword evidence="7 12" id="KW-1133">Transmembrane helix</keyword>
<dbReference type="Gene3D" id="3.90.550.50">
    <property type="match status" value="1"/>
</dbReference>
<evidence type="ECO:0000256" key="9">
    <source>
        <dbReference type="ARBA" id="ARBA00023136"/>
    </source>
</evidence>
<dbReference type="FunFam" id="3.90.550.50:FF:000009">
    <property type="entry name" value="Hexosyltransferase"/>
    <property type="match status" value="1"/>
</dbReference>
<keyword evidence="3 12" id="KW-0328">Glycosyltransferase</keyword>